<reference evidence="2" key="1">
    <citation type="submission" date="2022-08" db="EMBL/GenBank/DDBJ databases">
        <title>Complete Genome Sequences of 2 Bosea sp. soil isolates.</title>
        <authorList>
            <person name="Alvarez Arevalo M."/>
            <person name="Sterndorff E.B."/>
            <person name="Faurdal D."/>
            <person name="Joergensen T.S."/>
            <person name="Weber T."/>
        </authorList>
    </citation>
    <scope>NUCLEOTIDE SEQUENCE</scope>
    <source>
        <strain evidence="2">NBC_00436</strain>
        <plasmid evidence="2">pNBC436</plasmid>
    </source>
</reference>
<geneLocation type="plasmid" evidence="2">
    <name>pNBC436</name>
</geneLocation>
<feature type="domain" description="Integrase catalytic" evidence="1">
    <location>
        <begin position="2"/>
        <end position="51"/>
    </location>
</feature>
<proteinExistence type="predicted"/>
<protein>
    <submittedName>
        <fullName evidence="2">IS3 family transposase</fullName>
    </submittedName>
</protein>
<keyword evidence="2" id="KW-0614">Plasmid</keyword>
<dbReference type="EMBL" id="CP102775">
    <property type="protein sequence ID" value="UZF90021.1"/>
    <property type="molecule type" value="Genomic_DNA"/>
</dbReference>
<dbReference type="Pfam" id="PF13333">
    <property type="entry name" value="rve_2"/>
    <property type="match status" value="1"/>
</dbReference>
<organism evidence="2">
    <name type="scientific">Bosea sp. NBC_00436</name>
    <dbReference type="NCBI Taxonomy" id="2969620"/>
    <lineage>
        <taxon>Bacteria</taxon>
        <taxon>Pseudomonadati</taxon>
        <taxon>Pseudomonadota</taxon>
        <taxon>Alphaproteobacteria</taxon>
        <taxon>Hyphomicrobiales</taxon>
        <taxon>Boseaceae</taxon>
        <taxon>Bosea</taxon>
    </lineage>
</organism>
<name>A0A9E7ZZ79_9HYPH</name>
<evidence type="ECO:0000313" key="2">
    <source>
        <dbReference type="EMBL" id="UZF90021.1"/>
    </source>
</evidence>
<dbReference type="GO" id="GO:0015074">
    <property type="term" value="P:DNA integration"/>
    <property type="evidence" value="ECO:0007669"/>
    <property type="project" value="InterPro"/>
</dbReference>
<gene>
    <name evidence="2" type="ORF">NWE54_27400</name>
</gene>
<dbReference type="InterPro" id="IPR001584">
    <property type="entry name" value="Integrase_cat-core"/>
</dbReference>
<accession>A0A9E7ZZ79</accession>
<evidence type="ECO:0000259" key="1">
    <source>
        <dbReference type="Pfam" id="PF13333"/>
    </source>
</evidence>
<sequence length="62" mass="7052">MKTLEVEAVYPMAYEPFEDVAADLPRFIDQVYNASRRHSALGYLSPQQFEDPHARLTVKPAA</sequence>
<dbReference type="AlphaFoldDB" id="A0A9E7ZZ79"/>